<dbReference type="HOGENOM" id="CLU_052397_1_0_1"/>
<feature type="compositionally biased region" description="Low complexity" evidence="1">
    <location>
        <begin position="27"/>
        <end position="38"/>
    </location>
</feature>
<accession>A0A0C3Q9E5</accession>
<sequence length="350" mass="39373">MRALGIGEGGSNWKGSGVDHAITALQAASAERPPSASEQMEDVTPTPGTPRFAVPPPFDEPSSGDCYFVSSDGIRFKVLRHSLIHTTRYFEDFFQDVPSSTSHTDLPTFYFDENAHLLHALLIVLYPVHTPEFIDMQQLLELIERQEKYAIPYSTMMYAVASIVGRNYNALAPVDDVVDVYTTAWSNGYRNEAKHFSRFMHRVDLKDQSIVDRLIRNSGSSKSYMALMELRREREAALDGIIEALEPKKHFCLSHSSSDTMFFAFISMIKTAARNALLEPCPTCIDAFEFLGLQGTDEKRTVTWCSTCYSKADKAKLTNQLQAAVERYPQTISMRTARRRLLGSVDRLDG</sequence>
<name>A0A0C3Q9E5_9AGAM</name>
<feature type="region of interest" description="Disordered" evidence="1">
    <location>
        <begin position="27"/>
        <end position="56"/>
    </location>
</feature>
<dbReference type="OrthoDB" id="3175317at2759"/>
<reference evidence="2 3" key="1">
    <citation type="submission" date="2014-04" db="EMBL/GenBank/DDBJ databases">
        <authorList>
            <consortium name="DOE Joint Genome Institute"/>
            <person name="Kuo A."/>
            <person name="Girlanda M."/>
            <person name="Perotto S."/>
            <person name="Kohler A."/>
            <person name="Nagy L.G."/>
            <person name="Floudas D."/>
            <person name="Copeland A."/>
            <person name="Barry K.W."/>
            <person name="Cichocki N."/>
            <person name="Veneault-Fourrey C."/>
            <person name="LaButti K."/>
            <person name="Lindquist E.A."/>
            <person name="Lipzen A."/>
            <person name="Lundell T."/>
            <person name="Morin E."/>
            <person name="Murat C."/>
            <person name="Sun H."/>
            <person name="Tunlid A."/>
            <person name="Henrissat B."/>
            <person name="Grigoriev I.V."/>
            <person name="Hibbett D.S."/>
            <person name="Martin F."/>
            <person name="Nordberg H.P."/>
            <person name="Cantor M.N."/>
            <person name="Hua S.X."/>
        </authorList>
    </citation>
    <scope>NUCLEOTIDE SEQUENCE [LARGE SCALE GENOMIC DNA]</scope>
    <source>
        <strain evidence="2 3">MUT 4182</strain>
    </source>
</reference>
<dbReference type="AlphaFoldDB" id="A0A0C3Q9E5"/>
<dbReference type="Proteomes" id="UP000054248">
    <property type="component" value="Unassembled WGS sequence"/>
</dbReference>
<evidence type="ECO:0000313" key="3">
    <source>
        <dbReference type="Proteomes" id="UP000054248"/>
    </source>
</evidence>
<evidence type="ECO:0008006" key="4">
    <source>
        <dbReference type="Google" id="ProtNLM"/>
    </source>
</evidence>
<protein>
    <recommendedName>
        <fullName evidence="4">BTB domain-containing protein</fullName>
    </recommendedName>
</protein>
<evidence type="ECO:0000313" key="2">
    <source>
        <dbReference type="EMBL" id="KIO26630.1"/>
    </source>
</evidence>
<reference evidence="3" key="2">
    <citation type="submission" date="2015-01" db="EMBL/GenBank/DDBJ databases">
        <title>Evolutionary Origins and Diversification of the Mycorrhizal Mutualists.</title>
        <authorList>
            <consortium name="DOE Joint Genome Institute"/>
            <consortium name="Mycorrhizal Genomics Consortium"/>
            <person name="Kohler A."/>
            <person name="Kuo A."/>
            <person name="Nagy L.G."/>
            <person name="Floudas D."/>
            <person name="Copeland A."/>
            <person name="Barry K.W."/>
            <person name="Cichocki N."/>
            <person name="Veneault-Fourrey C."/>
            <person name="LaButti K."/>
            <person name="Lindquist E.A."/>
            <person name="Lipzen A."/>
            <person name="Lundell T."/>
            <person name="Morin E."/>
            <person name="Murat C."/>
            <person name="Riley R."/>
            <person name="Ohm R."/>
            <person name="Sun H."/>
            <person name="Tunlid A."/>
            <person name="Henrissat B."/>
            <person name="Grigoriev I.V."/>
            <person name="Hibbett D.S."/>
            <person name="Martin F."/>
        </authorList>
    </citation>
    <scope>NUCLEOTIDE SEQUENCE [LARGE SCALE GENOMIC DNA]</scope>
    <source>
        <strain evidence="3">MUT 4182</strain>
    </source>
</reference>
<proteinExistence type="predicted"/>
<dbReference type="EMBL" id="KN823021">
    <property type="protein sequence ID" value="KIO26630.1"/>
    <property type="molecule type" value="Genomic_DNA"/>
</dbReference>
<gene>
    <name evidence="2" type="ORF">M407DRAFT_24074</name>
</gene>
<organism evidence="2 3">
    <name type="scientific">Tulasnella calospora MUT 4182</name>
    <dbReference type="NCBI Taxonomy" id="1051891"/>
    <lineage>
        <taxon>Eukaryota</taxon>
        <taxon>Fungi</taxon>
        <taxon>Dikarya</taxon>
        <taxon>Basidiomycota</taxon>
        <taxon>Agaricomycotina</taxon>
        <taxon>Agaricomycetes</taxon>
        <taxon>Cantharellales</taxon>
        <taxon>Tulasnellaceae</taxon>
        <taxon>Tulasnella</taxon>
    </lineage>
</organism>
<keyword evidence="3" id="KW-1185">Reference proteome</keyword>
<evidence type="ECO:0000256" key="1">
    <source>
        <dbReference type="SAM" id="MobiDB-lite"/>
    </source>
</evidence>